<dbReference type="RefSeq" id="WP_268752123.1">
    <property type="nucleotide sequence ID" value="NZ_JAPRFQ010000001.1"/>
</dbReference>
<evidence type="ECO:0000256" key="1">
    <source>
        <dbReference type="ARBA" id="ARBA00006499"/>
    </source>
</evidence>
<dbReference type="Gene3D" id="3.40.50.1820">
    <property type="entry name" value="alpha/beta hydrolase"/>
    <property type="match status" value="1"/>
</dbReference>
<evidence type="ECO:0000259" key="3">
    <source>
        <dbReference type="Pfam" id="PF02230"/>
    </source>
</evidence>
<organism evidence="4 5">
    <name type="scientific">Aerococcus kribbianus</name>
    <dbReference type="NCBI Taxonomy" id="2999064"/>
    <lineage>
        <taxon>Bacteria</taxon>
        <taxon>Bacillati</taxon>
        <taxon>Bacillota</taxon>
        <taxon>Bacilli</taxon>
        <taxon>Lactobacillales</taxon>
        <taxon>Aerococcaceae</taxon>
        <taxon>Aerococcus</taxon>
    </lineage>
</organism>
<dbReference type="InterPro" id="IPR050565">
    <property type="entry name" value="LYPA1-2/EST-like"/>
</dbReference>
<sequence length="204" mass="23016">MSYTYRYIPSDKENANTLLLLHGTGGNENDLLDIGRFIDPNANLLSLRGNEPENGMNRFFKRLAPGQFDEENLKYHVQDLYTFIADLAQEKKFDVNRIIPLGYSNGANLIAASLYSYANPYSAALLLHPMVPFADGPKEKLDKSQIFIAAGNNDPICAPEESQQLTKEIEEMGGEVNLHWETAGHSITSDELRAAKEWYERLKF</sequence>
<dbReference type="GO" id="GO:0016787">
    <property type="term" value="F:hydrolase activity"/>
    <property type="evidence" value="ECO:0007669"/>
    <property type="project" value="UniProtKB-KW"/>
</dbReference>
<dbReference type="Proteomes" id="UP001146670">
    <property type="component" value="Unassembled WGS sequence"/>
</dbReference>
<proteinExistence type="inferred from homology"/>
<gene>
    <name evidence="4" type="ORF">OW157_04410</name>
</gene>
<dbReference type="AlphaFoldDB" id="A0A9X3FN36"/>
<reference evidence="4" key="1">
    <citation type="submission" date="2022-12" db="EMBL/GenBank/DDBJ databases">
        <title>Description and comparative metabolic analysis of Aerococcus sp. nov., isolated from the feces of a pig.</title>
        <authorList>
            <person name="Chang Y.-H."/>
        </authorList>
    </citation>
    <scope>NUCLEOTIDE SEQUENCE</scope>
    <source>
        <strain evidence="4">YH-aer222</strain>
    </source>
</reference>
<accession>A0A9X3FN36</accession>
<keyword evidence="2 4" id="KW-0378">Hydrolase</keyword>
<dbReference type="InterPro" id="IPR003140">
    <property type="entry name" value="PLipase/COase/thioEstase"/>
</dbReference>
<comment type="similarity">
    <text evidence="1">Belongs to the AB hydrolase superfamily. AB hydrolase 2 family.</text>
</comment>
<dbReference type="EMBL" id="JAPRFR010000001">
    <property type="protein sequence ID" value="MCZ0725813.1"/>
    <property type="molecule type" value="Genomic_DNA"/>
</dbReference>
<evidence type="ECO:0000313" key="4">
    <source>
        <dbReference type="EMBL" id="MCZ0725813.1"/>
    </source>
</evidence>
<dbReference type="PANTHER" id="PTHR10655:SF17">
    <property type="entry name" value="LYSOPHOSPHOLIPASE-LIKE PROTEIN 1"/>
    <property type="match status" value="1"/>
</dbReference>
<dbReference type="InterPro" id="IPR029058">
    <property type="entry name" value="AB_hydrolase_fold"/>
</dbReference>
<dbReference type="SUPFAM" id="SSF53474">
    <property type="entry name" value="alpha/beta-Hydrolases"/>
    <property type="match status" value="1"/>
</dbReference>
<comment type="caution">
    <text evidence="4">The sequence shown here is derived from an EMBL/GenBank/DDBJ whole genome shotgun (WGS) entry which is preliminary data.</text>
</comment>
<keyword evidence="5" id="KW-1185">Reference proteome</keyword>
<evidence type="ECO:0000256" key="2">
    <source>
        <dbReference type="ARBA" id="ARBA00022801"/>
    </source>
</evidence>
<name>A0A9X3FN36_9LACT</name>
<protein>
    <submittedName>
        <fullName evidence="4">Alpha/beta hydrolase</fullName>
    </submittedName>
</protein>
<feature type="domain" description="Phospholipase/carboxylesterase/thioesterase" evidence="3">
    <location>
        <begin position="9"/>
        <end position="198"/>
    </location>
</feature>
<dbReference type="Pfam" id="PF02230">
    <property type="entry name" value="Abhydrolase_2"/>
    <property type="match status" value="1"/>
</dbReference>
<evidence type="ECO:0000313" key="5">
    <source>
        <dbReference type="Proteomes" id="UP001146670"/>
    </source>
</evidence>
<dbReference type="PANTHER" id="PTHR10655">
    <property type="entry name" value="LYSOPHOSPHOLIPASE-RELATED"/>
    <property type="match status" value="1"/>
</dbReference>